<dbReference type="Proteomes" id="UP000294003">
    <property type="component" value="Unassembled WGS sequence"/>
</dbReference>
<sequence length="278" mass="31670">MVDDYIRTKHPELDLEKAKDLKELEERHQCVVHYGTWAAKGHGNPDHVHLTPDTGFRRGFPRYVEQIYPTKLFPIFRTKVLGLASEVARFVFESIDPKEYKECLDIFNALPDTDRIDLSSPTFSTLTAVGINTFTGRHRDKNDVHLGLASLVSLGSYTGAELEHFVTDWSGYRIFLLFTNHQPVRNYAHRVLGKIPPKINAPWHPERQKRVGRGERMVLEPEEEPDLEAYDPCQTEPVEQEPEDLTEQDIHGAALIDSASSGSTCTEKTESPRLYADD</sequence>
<evidence type="ECO:0000256" key="1">
    <source>
        <dbReference type="SAM" id="MobiDB-lite"/>
    </source>
</evidence>
<evidence type="ECO:0000313" key="3">
    <source>
        <dbReference type="Proteomes" id="UP000294003"/>
    </source>
</evidence>
<feature type="compositionally biased region" description="Acidic residues" evidence="1">
    <location>
        <begin position="238"/>
        <end position="247"/>
    </location>
</feature>
<feature type="compositionally biased region" description="Basic and acidic residues" evidence="1">
    <location>
        <begin position="204"/>
        <end position="219"/>
    </location>
</feature>
<evidence type="ECO:0000313" key="2">
    <source>
        <dbReference type="EMBL" id="RYO85515.1"/>
    </source>
</evidence>
<name>A0ABY0H690_9PEZI</name>
<gene>
    <name evidence="2" type="ORF">DL762_005149</name>
</gene>
<organism evidence="2 3">
    <name type="scientific">Monosporascus cannonballus</name>
    <dbReference type="NCBI Taxonomy" id="155416"/>
    <lineage>
        <taxon>Eukaryota</taxon>
        <taxon>Fungi</taxon>
        <taxon>Dikarya</taxon>
        <taxon>Ascomycota</taxon>
        <taxon>Pezizomycotina</taxon>
        <taxon>Sordariomycetes</taxon>
        <taxon>Xylariomycetidae</taxon>
        <taxon>Xylariales</taxon>
        <taxon>Xylariales incertae sedis</taxon>
        <taxon>Monosporascus</taxon>
    </lineage>
</organism>
<feature type="region of interest" description="Disordered" evidence="1">
    <location>
        <begin position="203"/>
        <end position="278"/>
    </location>
</feature>
<dbReference type="EMBL" id="QJNS01000135">
    <property type="protein sequence ID" value="RYO85515.1"/>
    <property type="molecule type" value="Genomic_DNA"/>
</dbReference>
<reference evidence="2 3" key="1">
    <citation type="submission" date="2018-06" db="EMBL/GenBank/DDBJ databases">
        <title>Complete Genomes of Monosporascus.</title>
        <authorList>
            <person name="Robinson A.J."/>
            <person name="Natvig D.O."/>
        </authorList>
    </citation>
    <scope>NUCLEOTIDE SEQUENCE [LARGE SCALE GENOMIC DNA]</scope>
    <source>
        <strain evidence="2 3">CBS 609.92</strain>
    </source>
</reference>
<feature type="compositionally biased region" description="Basic and acidic residues" evidence="1">
    <location>
        <begin position="267"/>
        <end position="278"/>
    </location>
</feature>
<protein>
    <submittedName>
        <fullName evidence="2">Uncharacterized protein</fullName>
    </submittedName>
</protein>
<keyword evidence="3" id="KW-1185">Reference proteome</keyword>
<feature type="compositionally biased region" description="Acidic residues" evidence="1">
    <location>
        <begin position="220"/>
        <end position="229"/>
    </location>
</feature>
<accession>A0ABY0H690</accession>
<proteinExistence type="predicted"/>
<comment type="caution">
    <text evidence="2">The sequence shown here is derived from an EMBL/GenBank/DDBJ whole genome shotgun (WGS) entry which is preliminary data.</text>
</comment>